<evidence type="ECO:0000313" key="15">
    <source>
        <dbReference type="Proteomes" id="UP000224634"/>
    </source>
</evidence>
<dbReference type="SMART" id="SM00825">
    <property type="entry name" value="PKS_KS"/>
    <property type="match status" value="1"/>
</dbReference>
<feature type="region of interest" description="Disordered" evidence="10">
    <location>
        <begin position="2046"/>
        <end position="2065"/>
    </location>
</feature>
<evidence type="ECO:0000259" key="11">
    <source>
        <dbReference type="PROSITE" id="PS50075"/>
    </source>
</evidence>
<keyword evidence="4" id="KW-0597">Phosphoprotein</keyword>
<dbReference type="PROSITE" id="PS52019">
    <property type="entry name" value="PKS_MFAS_DH"/>
    <property type="match status" value="1"/>
</dbReference>
<feature type="region of interest" description="Disordered" evidence="10">
    <location>
        <begin position="1725"/>
        <end position="1758"/>
    </location>
</feature>
<organism evidence="14 15">
    <name type="scientific">Polytolypa hystricis (strain UAMH7299)</name>
    <dbReference type="NCBI Taxonomy" id="1447883"/>
    <lineage>
        <taxon>Eukaryota</taxon>
        <taxon>Fungi</taxon>
        <taxon>Dikarya</taxon>
        <taxon>Ascomycota</taxon>
        <taxon>Pezizomycotina</taxon>
        <taxon>Eurotiomycetes</taxon>
        <taxon>Eurotiomycetidae</taxon>
        <taxon>Onygenales</taxon>
        <taxon>Onygenales incertae sedis</taxon>
        <taxon>Polytolypa</taxon>
    </lineage>
</organism>
<gene>
    <name evidence="14" type="ORF">AJ80_00411</name>
</gene>
<dbReference type="Pfam" id="PF00109">
    <property type="entry name" value="ketoacyl-synt"/>
    <property type="match status" value="1"/>
</dbReference>
<dbReference type="Pfam" id="PF00550">
    <property type="entry name" value="PP-binding"/>
    <property type="match status" value="2"/>
</dbReference>
<feature type="domain" description="PKS/mFAS DH" evidence="13">
    <location>
        <begin position="1297"/>
        <end position="1607"/>
    </location>
</feature>
<dbReference type="InterPro" id="IPR016039">
    <property type="entry name" value="Thiolase-like"/>
</dbReference>
<comment type="caution">
    <text evidence="14">The sequence shown here is derived from an EMBL/GenBank/DDBJ whole genome shotgun (WGS) entry which is preliminary data.</text>
</comment>
<evidence type="ECO:0000256" key="1">
    <source>
        <dbReference type="ARBA" id="ARBA00001957"/>
    </source>
</evidence>
<dbReference type="STRING" id="1447883.A0A2B7Z3C4"/>
<dbReference type="Proteomes" id="UP000224634">
    <property type="component" value="Unassembled WGS sequence"/>
</dbReference>
<feature type="region of interest" description="N-terminal hotdog fold" evidence="9">
    <location>
        <begin position="1297"/>
        <end position="1432"/>
    </location>
</feature>
<dbReference type="SUPFAM" id="SSF53901">
    <property type="entry name" value="Thiolase-like"/>
    <property type="match status" value="1"/>
</dbReference>
<dbReference type="InterPro" id="IPR001031">
    <property type="entry name" value="Thioesterase"/>
</dbReference>
<comment type="cofactor">
    <cofactor evidence="1">
        <name>pantetheine 4'-phosphate</name>
        <dbReference type="ChEBI" id="CHEBI:47942"/>
    </cofactor>
</comment>
<keyword evidence="3" id="KW-0596">Phosphopantetheine</keyword>
<dbReference type="GO" id="GO:0006633">
    <property type="term" value="P:fatty acid biosynthetic process"/>
    <property type="evidence" value="ECO:0007669"/>
    <property type="project" value="InterPro"/>
</dbReference>
<dbReference type="CDD" id="cd00833">
    <property type="entry name" value="PKS"/>
    <property type="match status" value="1"/>
</dbReference>
<name>A0A2B7Z3C4_POLH7</name>
<dbReference type="InterPro" id="IPR030918">
    <property type="entry name" value="PT_fungal_PKS"/>
</dbReference>
<proteinExistence type="predicted"/>
<dbReference type="Gene3D" id="3.10.129.110">
    <property type="entry name" value="Polyketide synthase dehydratase"/>
    <property type="match status" value="1"/>
</dbReference>
<dbReference type="InterPro" id="IPR014031">
    <property type="entry name" value="Ketoacyl_synth_C"/>
</dbReference>
<keyword evidence="15" id="KW-1185">Reference proteome</keyword>
<evidence type="ECO:0000256" key="8">
    <source>
        <dbReference type="ARBA" id="ARBA00033379"/>
    </source>
</evidence>
<dbReference type="SUPFAM" id="SSF47336">
    <property type="entry name" value="ACP-like"/>
    <property type="match status" value="2"/>
</dbReference>
<dbReference type="InterPro" id="IPR016035">
    <property type="entry name" value="Acyl_Trfase/lysoPLipase"/>
</dbReference>
<dbReference type="InterPro" id="IPR009081">
    <property type="entry name" value="PP-bd_ACP"/>
</dbReference>
<dbReference type="PANTHER" id="PTHR43775:SF37">
    <property type="entry name" value="SI:DKEY-61P9.11"/>
    <property type="match status" value="1"/>
</dbReference>
<feature type="domain" description="Carrier" evidence="11">
    <location>
        <begin position="1762"/>
        <end position="1835"/>
    </location>
</feature>
<keyword evidence="5" id="KW-0808">Transferase</keyword>
<feature type="region of interest" description="C-terminal hotdog fold" evidence="9">
    <location>
        <begin position="1459"/>
        <end position="1607"/>
    </location>
</feature>
<evidence type="ECO:0000256" key="5">
    <source>
        <dbReference type="ARBA" id="ARBA00022679"/>
    </source>
</evidence>
<dbReference type="GO" id="GO:0004315">
    <property type="term" value="F:3-oxoacyl-[acyl-carrier-protein] synthase activity"/>
    <property type="evidence" value="ECO:0007669"/>
    <property type="project" value="InterPro"/>
</dbReference>
<dbReference type="GO" id="GO:0004312">
    <property type="term" value="F:fatty acid synthase activity"/>
    <property type="evidence" value="ECO:0007669"/>
    <property type="project" value="TreeGrafter"/>
</dbReference>
<dbReference type="InterPro" id="IPR049900">
    <property type="entry name" value="PKS_mFAS_DH"/>
</dbReference>
<dbReference type="NCBIfam" id="TIGR04532">
    <property type="entry name" value="PT_fungal_PKS"/>
    <property type="match status" value="1"/>
</dbReference>
<dbReference type="SUPFAM" id="SSF52151">
    <property type="entry name" value="FabD/lysophospholipase-like"/>
    <property type="match status" value="1"/>
</dbReference>
<evidence type="ECO:0000259" key="13">
    <source>
        <dbReference type="PROSITE" id="PS52019"/>
    </source>
</evidence>
<feature type="compositionally biased region" description="Basic and acidic residues" evidence="10">
    <location>
        <begin position="2047"/>
        <end position="2065"/>
    </location>
</feature>
<dbReference type="InterPro" id="IPR036736">
    <property type="entry name" value="ACP-like_sf"/>
</dbReference>
<keyword evidence="6" id="KW-0012">Acyltransferase</keyword>
<feature type="domain" description="Ketosynthase family 3 (KS3)" evidence="12">
    <location>
        <begin position="384"/>
        <end position="815"/>
    </location>
</feature>
<dbReference type="Pfam" id="PF00975">
    <property type="entry name" value="Thioesterase"/>
    <property type="match status" value="1"/>
</dbReference>
<feature type="compositionally biased region" description="Low complexity" evidence="10">
    <location>
        <begin position="1739"/>
        <end position="1753"/>
    </location>
</feature>
<dbReference type="FunFam" id="3.40.366.10:FF:000002">
    <property type="entry name" value="Probable polyketide synthase 2"/>
    <property type="match status" value="1"/>
</dbReference>
<dbReference type="PROSITE" id="PS52004">
    <property type="entry name" value="KS3_2"/>
    <property type="match status" value="1"/>
</dbReference>
<dbReference type="InterPro" id="IPR029058">
    <property type="entry name" value="AB_hydrolase_fold"/>
</dbReference>
<dbReference type="GO" id="GO:0031177">
    <property type="term" value="F:phosphopantetheine binding"/>
    <property type="evidence" value="ECO:0007669"/>
    <property type="project" value="InterPro"/>
</dbReference>
<evidence type="ECO:0000256" key="7">
    <source>
        <dbReference type="ARBA" id="ARBA00031359"/>
    </source>
</evidence>
<dbReference type="InterPro" id="IPR042104">
    <property type="entry name" value="PKS_dehydratase_sf"/>
</dbReference>
<evidence type="ECO:0000256" key="3">
    <source>
        <dbReference type="ARBA" id="ARBA00022450"/>
    </source>
</evidence>
<dbReference type="Gene3D" id="3.30.70.3290">
    <property type="match status" value="1"/>
</dbReference>
<dbReference type="Pfam" id="PF16073">
    <property type="entry name" value="SAT"/>
    <property type="match status" value="1"/>
</dbReference>
<dbReference type="SMART" id="SM00827">
    <property type="entry name" value="PKS_AT"/>
    <property type="match status" value="1"/>
</dbReference>
<feature type="compositionally biased region" description="Basic and acidic residues" evidence="10">
    <location>
        <begin position="1640"/>
        <end position="1652"/>
    </location>
</feature>
<reference evidence="14 15" key="1">
    <citation type="submission" date="2017-10" db="EMBL/GenBank/DDBJ databases">
        <title>Comparative genomics in systemic dimorphic fungi from Ajellomycetaceae.</title>
        <authorList>
            <person name="Munoz J.F."/>
            <person name="Mcewen J.G."/>
            <person name="Clay O.K."/>
            <person name="Cuomo C.A."/>
        </authorList>
    </citation>
    <scope>NUCLEOTIDE SEQUENCE [LARGE SCALE GENOMIC DNA]</scope>
    <source>
        <strain evidence="14 15">UAMH7299</strain>
    </source>
</reference>
<dbReference type="Gene3D" id="3.40.50.1820">
    <property type="entry name" value="alpha/beta hydrolase"/>
    <property type="match status" value="1"/>
</dbReference>
<dbReference type="SMART" id="SM00823">
    <property type="entry name" value="PKS_PP"/>
    <property type="match status" value="2"/>
</dbReference>
<dbReference type="SUPFAM" id="SSF55048">
    <property type="entry name" value="Probable ACP-binding domain of malonyl-CoA ACP transacylase"/>
    <property type="match status" value="1"/>
</dbReference>
<dbReference type="Pfam" id="PF00698">
    <property type="entry name" value="Acyl_transf_1"/>
    <property type="match status" value="1"/>
</dbReference>
<dbReference type="PROSITE" id="PS50075">
    <property type="entry name" value="CARRIER"/>
    <property type="match status" value="2"/>
</dbReference>
<sequence>MDSLNLVIFGDGTSNVSTLLQKLLLQAPQSASQSEFIRHAGIALGTQRQRLYPEQRQCLPHFTNIHDLVRIYRESNGVCHPAIGSVLLCVVQLLQLFRYYEASARSREINTNTVVAGLCTGSLAAAAYAASSTLHDLKLLAVPTAVMALQMGLEASAASSILHEQGDQLRSWSLVVPKMTEDEALSMLLHLDDAADHLPLRQQCFVSAVGLSSVTISGPPPTLSRFAENLRLSQPSRKVIWIPIFAGYHAPHIHKTLEFSSFLSRCGVDEDLLTSFKPAKTLLSPLTGEPVESTSALSLFQAVVLDTLQAPLRVDRIVDCCVQLIHECETPISTVNVDVVEPTSIVEGLATALRSRSTAIISTRELITLDPNAVGSRPSTTSDQEPLAIVGISGRFPGADSVEALWGVLEAGLDLHRVIPKDRFDVDTHVDPTGKAKNTSWTPYGCFIDRPGEFDPRFFNMSPREALQTCPMQRLALVTAYEALEMSGFVPNRTRSTTLSRVGTFFGQTSDDYRDVNAAQDIGTYFITGGIRAFGPGRINYFFKFDGPSFNIDTACSSGLAAIQIACTSLWSGDCDTAVAGGLSVLTSPDLYSGLSRGQFLSRTGSCKTFDESADGYCRADGVGSIVVKRLSDAIADRDNILGVIRATATNHSSNAISLTHPHAETQSVLYREVLRRAGADPLDVGYIEMHGTGTQAGDGMEMRSVMDVFAPENPARGGDNPLHVGGLKANIGHGEASAGVSSLIKALLVLQKESIPLHVGIKSKLNRGFPDLKARNVHIPLENTPFPKKKDKKRTILVNNFGAAGGNTALLLEEGPPLSIQQDIPPRPAYPIAVSGHTQSALRHNLERLISYLASNPHISPTDLSYTTTARRRHHLFRATVAESSIQATRTALDQKLRIEPNDPNSGPLVFVFTGQGAAYPALGCELYMTSTQFREDIDRFNETATQQGFPAFLSLVDGSTADLDQLSPVQMQVGLVCVQIALARLWISWGITPTAVIGHSLGEYAALQVAGVLSISDTIYLVGSRAQQLESRCEMHSHSMLAVRDSSSVLQIIPENLTAQVEIACMNGPQETVIAGPNMEIDELAAFFDSRKIRCKKLAVPYAFHSAQVDPILDDFESLASRVDMQAPRIPILGPLRGRVLGAADLINARYLREHCRQSVQFADALRHAQQTQVVHASTIFVEIGPHPICSAMVRRVLGNQTQTLPTLTQNESPWVTMAGSLASLHDLGVDINWAEYHRDLEQGCRLLTLPAYAFDNKNYWIDYRNDWTLRKGDAAPVVGNTKPPPAARLSASVHRVVEERYDGPNPVVVLETDLGTPEVHAAICGHRVNDSGLCPASLYADVALTIARYVQQHPESGFSLSGHNVTGMEVHQGLIVNGSVEEETRILQVHAYLDRYSQTIRLEYASIDPTQKIPTSHASCTIEFEDSEKWLRRWRRDLYLIQDRITSLQDIADAGKINKVTTGLAYRLFSALVDYAPEYQRMDRILFDAPRLEAAANVNLDSRGTDSTFLYSPYWIDSLLHISGFVMNSNDTLNYHDAVYIAHGWEALRIAGPLDPNRNYQSYVRMLIDEKNMAAGNVWILCDGEVVGLVENLQFQRVPRAVLDLLLAPAGGKPKKARKSVVQTPPNRQMIATKPDQSSERENRSGADSSRRGAVLDIIACELGVAALEISLGDQLANLGVDSLMSLTLAGRLLESLDVDISHSQITNCATVGELLDLLDQRLGGPEPQSEPQIPAYYDSSDSSQGASADILTPASTDSDTVDVVKSIIIEETGIAPEDLSPSADLSNLGVDSLMGLVILGRLRDEGIELPSNFFRDHSTMNDVVKTISSDQSQPFQQLVVHEAPKISGPTRQGYFANPLIMLQRRANPSGNRTLFLFPVGSGSPGVYSKLEPISPDFDVYGLVSPFMNSPDSYTCSFEDIVQLWVSAIRKHQPHGPYHFGGLSIGGIFAYEAAKQVIDTGEEVASLLLLDSPCPVILPPMSCSLIDYCDALELLGQERNAPREKKEAATKHRYKSVEKLAAYKALPLSSAAKGPQTLIIWAEEGSRDPEKDPQPDFSYSKDDRGSIERWILDDRTEFGPYEWDTLLPVHKMEIKRVAGNHYNFEHAPYVSVSPSCPR</sequence>
<evidence type="ECO:0000313" key="14">
    <source>
        <dbReference type="EMBL" id="PGH27861.1"/>
    </source>
</evidence>
<evidence type="ECO:0000256" key="2">
    <source>
        <dbReference type="ARBA" id="ARBA00018393"/>
    </source>
</evidence>
<feature type="active site" description="Proton acceptor; for dehydratase activity" evidence="9">
    <location>
        <position position="1329"/>
    </location>
</feature>
<dbReference type="Pfam" id="PF02801">
    <property type="entry name" value="Ketoacyl-synt_C"/>
    <property type="match status" value="1"/>
</dbReference>
<feature type="region of interest" description="Disordered" evidence="10">
    <location>
        <begin position="1619"/>
        <end position="1652"/>
    </location>
</feature>
<dbReference type="Pfam" id="PF22621">
    <property type="entry name" value="CurL-like_PKS_C"/>
    <property type="match status" value="1"/>
</dbReference>
<dbReference type="InterPro" id="IPR032088">
    <property type="entry name" value="SAT"/>
</dbReference>
<dbReference type="InterPro" id="IPR049551">
    <property type="entry name" value="PKS_DH_C"/>
</dbReference>
<dbReference type="InterPro" id="IPR014030">
    <property type="entry name" value="Ketoacyl_synth_N"/>
</dbReference>
<dbReference type="InterPro" id="IPR020806">
    <property type="entry name" value="PKS_PP-bd"/>
</dbReference>
<dbReference type="PANTHER" id="PTHR43775">
    <property type="entry name" value="FATTY ACID SYNTHASE"/>
    <property type="match status" value="1"/>
</dbReference>
<evidence type="ECO:0000256" key="4">
    <source>
        <dbReference type="ARBA" id="ARBA00022553"/>
    </source>
</evidence>
<dbReference type="Gene3D" id="3.40.366.10">
    <property type="entry name" value="Malonyl-Coenzyme A Acyl Carrier Protein, domain 2"/>
    <property type="match status" value="2"/>
</dbReference>
<dbReference type="InterPro" id="IPR020841">
    <property type="entry name" value="PKS_Beta-ketoAc_synthase_dom"/>
</dbReference>
<dbReference type="SUPFAM" id="SSF53474">
    <property type="entry name" value="alpha/beta-Hydrolases"/>
    <property type="match status" value="1"/>
</dbReference>
<dbReference type="OrthoDB" id="329835at2759"/>
<dbReference type="GO" id="GO:0044550">
    <property type="term" value="P:secondary metabolite biosynthetic process"/>
    <property type="evidence" value="ECO:0007669"/>
    <property type="project" value="TreeGrafter"/>
</dbReference>
<feature type="domain" description="Carrier" evidence="11">
    <location>
        <begin position="1652"/>
        <end position="1726"/>
    </location>
</feature>
<dbReference type="InterPro" id="IPR016036">
    <property type="entry name" value="Malonyl_transacylase_ACP-bd"/>
</dbReference>
<dbReference type="PROSITE" id="PS00606">
    <property type="entry name" value="KS3_1"/>
    <property type="match status" value="1"/>
</dbReference>
<protein>
    <recommendedName>
        <fullName evidence="2">Non-reducing polyketide synthase nscA</fullName>
    </recommendedName>
    <alternativeName>
        <fullName evidence="7">Conidial yellow pigment biosynthesis polyketide synthase nscA</fullName>
    </alternativeName>
    <alternativeName>
        <fullName evidence="8">Neosartoricin B biosynthesis protein A</fullName>
    </alternativeName>
</protein>
<dbReference type="Gene3D" id="1.10.1200.10">
    <property type="entry name" value="ACP-like"/>
    <property type="match status" value="2"/>
</dbReference>
<dbReference type="InterPro" id="IPR014043">
    <property type="entry name" value="Acyl_transferase_dom"/>
</dbReference>
<evidence type="ECO:0000259" key="12">
    <source>
        <dbReference type="PROSITE" id="PS52004"/>
    </source>
</evidence>
<dbReference type="InterPro" id="IPR018201">
    <property type="entry name" value="Ketoacyl_synth_AS"/>
</dbReference>
<dbReference type="EMBL" id="PDNA01000003">
    <property type="protein sequence ID" value="PGH27861.1"/>
    <property type="molecule type" value="Genomic_DNA"/>
</dbReference>
<feature type="active site" description="Proton donor; for dehydratase activity" evidence="9">
    <location>
        <position position="1520"/>
    </location>
</feature>
<dbReference type="FunFam" id="3.10.129.110:FF:000001">
    <property type="entry name" value="Sterigmatocystin biosynthesis polyketide synthase"/>
    <property type="match status" value="1"/>
</dbReference>
<evidence type="ECO:0000256" key="9">
    <source>
        <dbReference type="PROSITE-ProRule" id="PRU01363"/>
    </source>
</evidence>
<dbReference type="Pfam" id="PF14765">
    <property type="entry name" value="PS-DH"/>
    <property type="match status" value="1"/>
</dbReference>
<dbReference type="InterPro" id="IPR001227">
    <property type="entry name" value="Ac_transferase_dom_sf"/>
</dbReference>
<dbReference type="InterPro" id="IPR050091">
    <property type="entry name" value="PKS_NRPS_Biosynth_Enz"/>
</dbReference>
<evidence type="ECO:0000256" key="10">
    <source>
        <dbReference type="SAM" id="MobiDB-lite"/>
    </source>
</evidence>
<accession>A0A2B7Z3C4</accession>
<dbReference type="Gene3D" id="3.40.47.10">
    <property type="match status" value="1"/>
</dbReference>
<evidence type="ECO:0000256" key="6">
    <source>
        <dbReference type="ARBA" id="ARBA00023315"/>
    </source>
</evidence>